<feature type="compositionally biased region" description="Low complexity" evidence="1">
    <location>
        <begin position="232"/>
        <end position="246"/>
    </location>
</feature>
<feature type="compositionally biased region" description="Basic residues" evidence="1">
    <location>
        <begin position="478"/>
        <end position="487"/>
    </location>
</feature>
<evidence type="ECO:0000313" key="3">
    <source>
        <dbReference type="Proteomes" id="UP001497623"/>
    </source>
</evidence>
<feature type="compositionally biased region" description="Basic residues" evidence="1">
    <location>
        <begin position="805"/>
        <end position="817"/>
    </location>
</feature>
<accession>A0AAV2Q7B6</accession>
<feature type="region of interest" description="Disordered" evidence="1">
    <location>
        <begin position="197"/>
        <end position="248"/>
    </location>
</feature>
<dbReference type="EMBL" id="CAXKWB010004057">
    <property type="protein sequence ID" value="CAL4071864.1"/>
    <property type="molecule type" value="Genomic_DNA"/>
</dbReference>
<feature type="compositionally biased region" description="Polar residues" evidence="1">
    <location>
        <begin position="529"/>
        <end position="541"/>
    </location>
</feature>
<name>A0AAV2Q7B6_MEGNR</name>
<feature type="compositionally biased region" description="Low complexity" evidence="1">
    <location>
        <begin position="204"/>
        <end position="215"/>
    </location>
</feature>
<sequence length="1223" mass="134959">FRELTVTPVLGSSSSTKRKHDTQAELYKCSPSKQPKMDNSTSSNISTDSGEEKVIVNYDKLTRKDVEISPKRSAVTPHTRLTFPSSISKRIAFSSEDSSDNKDNKIPANRLPYETELEDSDCEIIEDKNKSIEVVFEKPKMTSKSTIPRSSLEVTDSQDFNLCLTGLTQSEDSQMSQIIDTEGGQRLSQAVLSYGLTEGPDNIQSQEDSQSQSQSLLPMPESIPLACHDTLSSSSEENSQSQGVGSMQVTQMEAICQPAEFTQPPDIDTLISFPLQKKDTGLIRKSKNDFEKEKITISNGGESEVTTNKELRKNSEAIVSEGIRASETTEDAPRLKLPEISTPSSQEIPNTLEFVGSESVFQKVSKAVEKKKLMEKNNEQSKISFESSYEKVSYLEDHYGSSNNSSLIEISSAGSSTVASPVKLSQSSHSTPISSQAEQRILHTSKLFGSGKRDTSLVDKSQQILVEESDSDEEGLKNHSKNKKARSKVKEKLKNEQLEKVRKSSTPNTSHGISPNISDESAHSYIQKEASSGTETSKSLNNSAENLVVENSTADTELLSEVSDLREQAVNQGYLKKVLITFEKYVKDDGKSAIYICEDDGLEYHFKNSDMKPKGCSRIDSGSGSGSSRGRISDISSISKSSVYSGYLGDKSSSSSDASRRISMFSNNSARLSISSVATISPPRPFEQQEQESNGTFAVPHARALTGKVNKSPITEVKLVDSPENSSKGKNVYDGESKKAVQIPVDKKGSGRGRGSRAARGTGVRASKTRGRPKGRGREAILHDKDEKSYDSSTDSQDIASLPKTSKKKKSPLKRNIKNNTESPRKRKKSNESNENSLDWEYILKRCYTENPLSEEEESAFMHEEGKDAETQIDIIQDRVRHANLEVNMLVFARFTDNNYYSARLLKEDAAHRWDVEYTLDRYTHSVRDVHILPTVLLPRGQTCAVRPDNQLESMNDAGTVKGHLWKGQDLKHIISTNRGETVNASHSHLVLTGEEIKRLLDARLKYRSMVSSPGSDVSFDNICPGKRRRAPLKSYCSPGSRKEDPNLDSSEATAEESEDLLATHRKSPAKPRGRGRGNKPKSLFTVCEEAESETEVMPGPSTPRSHGRGRNPSSPRTPKKSSHKLKATPEVISDLRNVSESPLPNRILEIQHEELPMSSPSPNKRGRSQSGSKKVVMEESENLQVPLDSSIGPLPEKDNIFAGFTVLITSGDSSLRNRQSVE</sequence>
<dbReference type="Proteomes" id="UP001497623">
    <property type="component" value="Unassembled WGS sequence"/>
</dbReference>
<organism evidence="2 3">
    <name type="scientific">Meganyctiphanes norvegica</name>
    <name type="common">Northern krill</name>
    <name type="synonym">Thysanopoda norvegica</name>
    <dbReference type="NCBI Taxonomy" id="48144"/>
    <lineage>
        <taxon>Eukaryota</taxon>
        <taxon>Metazoa</taxon>
        <taxon>Ecdysozoa</taxon>
        <taxon>Arthropoda</taxon>
        <taxon>Crustacea</taxon>
        <taxon>Multicrustacea</taxon>
        <taxon>Malacostraca</taxon>
        <taxon>Eumalacostraca</taxon>
        <taxon>Eucarida</taxon>
        <taxon>Euphausiacea</taxon>
        <taxon>Euphausiidae</taxon>
        <taxon>Meganyctiphanes</taxon>
    </lineage>
</organism>
<gene>
    <name evidence="2" type="ORF">MNOR_LOCUS8671</name>
</gene>
<feature type="non-terminal residue" evidence="2">
    <location>
        <position position="1"/>
    </location>
</feature>
<reference evidence="2 3" key="1">
    <citation type="submission" date="2024-05" db="EMBL/GenBank/DDBJ databases">
        <authorList>
            <person name="Wallberg A."/>
        </authorList>
    </citation>
    <scope>NUCLEOTIDE SEQUENCE [LARGE SCALE GENOMIC DNA]</scope>
</reference>
<feature type="compositionally biased region" description="Low complexity" evidence="1">
    <location>
        <begin position="38"/>
        <end position="48"/>
    </location>
</feature>
<dbReference type="AlphaFoldDB" id="A0AAV2Q7B6"/>
<feature type="compositionally biased region" description="Basic and acidic residues" evidence="1">
    <location>
        <begin position="731"/>
        <end position="749"/>
    </location>
</feature>
<feature type="compositionally biased region" description="Basic and acidic residues" evidence="1">
    <location>
        <begin position="488"/>
        <end position="502"/>
    </location>
</feature>
<feature type="region of interest" description="Disordered" evidence="1">
    <location>
        <begin position="608"/>
        <end position="633"/>
    </location>
</feature>
<feature type="compositionally biased region" description="Basic residues" evidence="1">
    <location>
        <begin position="1064"/>
        <end position="1080"/>
    </location>
</feature>
<feature type="non-terminal residue" evidence="2">
    <location>
        <position position="1223"/>
    </location>
</feature>
<feature type="compositionally biased region" description="Polar residues" evidence="1">
    <location>
        <begin position="504"/>
        <end position="519"/>
    </location>
</feature>
<feature type="compositionally biased region" description="Basic and acidic residues" evidence="1">
    <location>
        <begin position="776"/>
        <end position="790"/>
    </location>
</feature>
<feature type="region of interest" description="Disordered" evidence="1">
    <location>
        <begin position="468"/>
        <end position="541"/>
    </location>
</feature>
<comment type="caution">
    <text evidence="2">The sequence shown here is derived from an EMBL/GenBank/DDBJ whole genome shotgun (WGS) entry which is preliminary data.</text>
</comment>
<feature type="region of interest" description="Disordered" evidence="1">
    <location>
        <begin position="1011"/>
        <end position="1195"/>
    </location>
</feature>
<feature type="compositionally biased region" description="Low complexity" evidence="1">
    <location>
        <begin position="618"/>
        <end position="633"/>
    </location>
</feature>
<keyword evidence="3" id="KW-1185">Reference proteome</keyword>
<protein>
    <submittedName>
        <fullName evidence="2">Uncharacterized protein</fullName>
    </submittedName>
</protein>
<feature type="compositionally biased region" description="Basic residues" evidence="1">
    <location>
        <begin position="1118"/>
        <end position="1127"/>
    </location>
</feature>
<evidence type="ECO:0000256" key="1">
    <source>
        <dbReference type="SAM" id="MobiDB-lite"/>
    </source>
</evidence>
<proteinExistence type="predicted"/>
<feature type="region of interest" description="Disordered" evidence="1">
    <location>
        <begin position="1"/>
        <end position="49"/>
    </location>
</feature>
<feature type="compositionally biased region" description="Polar residues" evidence="1">
    <location>
        <begin position="1159"/>
        <end position="1173"/>
    </location>
</feature>
<evidence type="ECO:0000313" key="2">
    <source>
        <dbReference type="EMBL" id="CAL4071864.1"/>
    </source>
</evidence>
<feature type="region of interest" description="Disordered" evidence="1">
    <location>
        <begin position="716"/>
        <end position="835"/>
    </location>
</feature>